<dbReference type="SUPFAM" id="SSF160800">
    <property type="entry name" value="Lp2179-like"/>
    <property type="match status" value="1"/>
</dbReference>
<evidence type="ECO:0000313" key="2">
    <source>
        <dbReference type="Proteomes" id="UP000510886"/>
    </source>
</evidence>
<name>A0A7H9ELC9_9LACO</name>
<organism evidence="1 2">
    <name type="scientific">Ligilactobacillus saerimneri</name>
    <dbReference type="NCBI Taxonomy" id="228229"/>
    <lineage>
        <taxon>Bacteria</taxon>
        <taxon>Bacillati</taxon>
        <taxon>Bacillota</taxon>
        <taxon>Bacilli</taxon>
        <taxon>Lactobacillales</taxon>
        <taxon>Lactobacillaceae</taxon>
        <taxon>Ligilactobacillus</taxon>
    </lineage>
</organism>
<dbReference type="KEGG" id="lsw:GTO87_05370"/>
<dbReference type="RefSeq" id="WP_009551865.1">
    <property type="nucleotide sequence ID" value="NZ_CALVCX010000042.1"/>
</dbReference>
<dbReference type="AlphaFoldDB" id="A0A7H9ELC9"/>
<dbReference type="Proteomes" id="UP000510886">
    <property type="component" value="Chromosome"/>
</dbReference>
<dbReference type="Pfam" id="PF08866">
    <property type="entry name" value="DUF1831"/>
    <property type="match status" value="1"/>
</dbReference>
<dbReference type="EMBL" id="CP047418">
    <property type="protein sequence ID" value="QLL78082.1"/>
    <property type="molecule type" value="Genomic_DNA"/>
</dbReference>
<proteinExistence type="predicted"/>
<dbReference type="InterPro" id="IPR035942">
    <property type="entry name" value="Lp2179-like_sf"/>
</dbReference>
<evidence type="ECO:0000313" key="1">
    <source>
        <dbReference type="EMBL" id="QLL78082.1"/>
    </source>
</evidence>
<dbReference type="InterPro" id="IPR014965">
    <property type="entry name" value="Amino_acid_metab_prot_put"/>
</dbReference>
<gene>
    <name evidence="1" type="ORF">GTO87_05370</name>
</gene>
<sequence length="111" mass="12687">MAYTTEAQIKGDSQVYGLSPQIKRYSLLDVGFLELKNGKFQLERPLNPDAGKAAFYLKMTVNKDLKKFKLMTTTASGLQQVDIFKRNDPAMLEQLQYILAELLDRDILIKK</sequence>
<protein>
    <submittedName>
        <fullName evidence="1">Cysteine desulfurase</fullName>
    </submittedName>
</protein>
<dbReference type="Gene3D" id="3.30.1820.10">
    <property type="entry name" value="Lp2179-like"/>
    <property type="match status" value="1"/>
</dbReference>
<accession>A0A7H9ELC9</accession>
<reference evidence="1 2" key="1">
    <citation type="submission" date="2020-01" db="EMBL/GenBank/DDBJ databases">
        <title>Complete and circular genome sequences of six lactobacillus isolates from horses.</title>
        <authorList>
            <person name="Hassan H.M."/>
        </authorList>
    </citation>
    <scope>NUCLEOTIDE SEQUENCE [LARGE SCALE GENOMIC DNA]</scope>
    <source>
        <strain evidence="1 2">1A</strain>
    </source>
</reference>